<accession>A0A0F9QY91</accession>
<reference evidence="1" key="1">
    <citation type="journal article" date="2015" name="Nature">
        <title>Complex archaea that bridge the gap between prokaryotes and eukaryotes.</title>
        <authorList>
            <person name="Spang A."/>
            <person name="Saw J.H."/>
            <person name="Jorgensen S.L."/>
            <person name="Zaremba-Niedzwiedzka K."/>
            <person name="Martijn J."/>
            <person name="Lind A.E."/>
            <person name="van Eijk R."/>
            <person name="Schleper C."/>
            <person name="Guy L."/>
            <person name="Ettema T.J."/>
        </authorList>
    </citation>
    <scope>NUCLEOTIDE SEQUENCE</scope>
</reference>
<comment type="caution">
    <text evidence="1">The sequence shown here is derived from an EMBL/GenBank/DDBJ whole genome shotgun (WGS) entry which is preliminary data.</text>
</comment>
<sequence length="63" mass="7313">MEMNLVEIRKKGIEALNNALGPVGMVRFLHQFESGAGDYTKERNLWLKDYDLDSITEELKKKE</sequence>
<proteinExistence type="predicted"/>
<evidence type="ECO:0000313" key="1">
    <source>
        <dbReference type="EMBL" id="KKN10123.1"/>
    </source>
</evidence>
<organism evidence="1">
    <name type="scientific">marine sediment metagenome</name>
    <dbReference type="NCBI Taxonomy" id="412755"/>
    <lineage>
        <taxon>unclassified sequences</taxon>
        <taxon>metagenomes</taxon>
        <taxon>ecological metagenomes</taxon>
    </lineage>
</organism>
<protein>
    <submittedName>
        <fullName evidence="1">Uncharacterized protein</fullName>
    </submittedName>
</protein>
<dbReference type="EMBL" id="LAZR01004274">
    <property type="protein sequence ID" value="KKN10123.1"/>
    <property type="molecule type" value="Genomic_DNA"/>
</dbReference>
<dbReference type="AlphaFoldDB" id="A0A0F9QY91"/>
<gene>
    <name evidence="1" type="ORF">LCGC14_1039770</name>
</gene>
<name>A0A0F9QY91_9ZZZZ</name>